<dbReference type="EMBL" id="CP148074">
    <property type="protein sequence ID" value="WXL24859.1"/>
    <property type="molecule type" value="Genomic_DNA"/>
</dbReference>
<gene>
    <name evidence="2" type="ORF">WG219_16315</name>
</gene>
<name>A0ABZ2RL69_ECTME</name>
<feature type="transmembrane region" description="Helical" evidence="1">
    <location>
        <begin position="12"/>
        <end position="31"/>
    </location>
</feature>
<dbReference type="InterPro" id="IPR021333">
    <property type="entry name" value="DUF2946"/>
</dbReference>
<evidence type="ECO:0000313" key="3">
    <source>
        <dbReference type="Proteomes" id="UP001476583"/>
    </source>
</evidence>
<keyword evidence="3" id="KW-1185">Reference proteome</keyword>
<reference evidence="2 3" key="1">
    <citation type="submission" date="2024-03" db="EMBL/GenBank/DDBJ databases">
        <title>Complete genome of BD2.</title>
        <authorList>
            <person name="Cao G."/>
        </authorList>
    </citation>
    <scope>NUCLEOTIDE SEQUENCE [LARGE SCALE GENOMIC DNA]</scope>
    <source>
        <strain evidence="2 3">BD2</strain>
    </source>
</reference>
<keyword evidence="1" id="KW-1133">Transmembrane helix</keyword>
<organism evidence="2 3">
    <name type="scientific">Ectopseudomonas mendocina</name>
    <name type="common">Pseudomonas mendocina</name>
    <dbReference type="NCBI Taxonomy" id="300"/>
    <lineage>
        <taxon>Bacteria</taxon>
        <taxon>Pseudomonadati</taxon>
        <taxon>Pseudomonadota</taxon>
        <taxon>Gammaproteobacteria</taxon>
        <taxon>Pseudomonadales</taxon>
        <taxon>Pseudomonadaceae</taxon>
        <taxon>Ectopseudomonas</taxon>
    </lineage>
</organism>
<accession>A0ABZ2RL69</accession>
<keyword evidence="1" id="KW-0472">Membrane</keyword>
<dbReference type="Proteomes" id="UP001476583">
    <property type="component" value="Chromosome"/>
</dbReference>
<evidence type="ECO:0000313" key="2">
    <source>
        <dbReference type="EMBL" id="WXL24859.1"/>
    </source>
</evidence>
<dbReference type="Pfam" id="PF11162">
    <property type="entry name" value="DUF2946"/>
    <property type="match status" value="1"/>
</dbReference>
<evidence type="ECO:0000256" key="1">
    <source>
        <dbReference type="SAM" id="Phobius"/>
    </source>
</evidence>
<protein>
    <submittedName>
        <fullName evidence="2">DUF2946 family protein</fullName>
    </submittedName>
</protein>
<feature type="transmembrane region" description="Helical" evidence="1">
    <location>
        <begin position="75"/>
        <end position="95"/>
    </location>
</feature>
<sequence length="132" mass="14311">MELARAHKPHLIWMLYFSVLFSSWMCAIDHGQMSGLSLSGLGGQFCTLHNIGDIQPLGDHAQDSAMSSIAGPECMLSSLFSAILLAALFGLLCLLKGDPTHPLPPLNSRSAPRDRWPLANPRASPSLLLSFR</sequence>
<proteinExistence type="predicted"/>
<keyword evidence="1" id="KW-0812">Transmembrane</keyword>